<keyword evidence="3" id="KW-1185">Reference proteome</keyword>
<organism evidence="2 3">
    <name type="scientific">Mycena belliarum</name>
    <dbReference type="NCBI Taxonomy" id="1033014"/>
    <lineage>
        <taxon>Eukaryota</taxon>
        <taxon>Fungi</taxon>
        <taxon>Dikarya</taxon>
        <taxon>Basidiomycota</taxon>
        <taxon>Agaricomycotina</taxon>
        <taxon>Agaricomycetes</taxon>
        <taxon>Agaricomycetidae</taxon>
        <taxon>Agaricales</taxon>
        <taxon>Marasmiineae</taxon>
        <taxon>Mycenaceae</taxon>
        <taxon>Mycena</taxon>
    </lineage>
</organism>
<dbReference type="AlphaFoldDB" id="A0AAD6UEH5"/>
<name>A0AAD6UEH5_9AGAR</name>
<dbReference type="EMBL" id="JARJCN010000014">
    <property type="protein sequence ID" value="KAJ7094541.1"/>
    <property type="molecule type" value="Genomic_DNA"/>
</dbReference>
<evidence type="ECO:0000313" key="2">
    <source>
        <dbReference type="EMBL" id="KAJ7094541.1"/>
    </source>
</evidence>
<sequence length="356" mass="38692">MQEAKSPPPPPPPPAEFEAVSVHSSLYWLTCAAYELQGKISTPDNSSFSYDIREASSSKSSARALNHLAIILSRGQNAADGLGDSRTVAVAAPSFSVNGIEVVIFATIPPSNPTTLPNTSPSSSSSGVADAPQGNARNSTKENEDGLFNGEVIVTLSSDDVFPLLDELLAERPPTVAPKFHQYVKDSLQLLRVAGARMRESPVSASLLQNAVSLHFVSSCSRKLKSRLNKFKLAYPLMALDGWTPHSNEVNAEEVAVTSPTIVVLLKARHIPDGGKENTFVFDSTTAPVWWQVIRQFLVQLDLLFQENEIDFSTVAAASLLLHEIIRAVPVQLWMLQSFNEFLAPANFRKGPYHSI</sequence>
<proteinExistence type="predicted"/>
<comment type="caution">
    <text evidence="2">The sequence shown here is derived from an EMBL/GenBank/DDBJ whole genome shotgun (WGS) entry which is preliminary data.</text>
</comment>
<evidence type="ECO:0000313" key="3">
    <source>
        <dbReference type="Proteomes" id="UP001222325"/>
    </source>
</evidence>
<feature type="region of interest" description="Disordered" evidence="1">
    <location>
        <begin position="111"/>
        <end position="144"/>
    </location>
</feature>
<feature type="compositionally biased region" description="Low complexity" evidence="1">
    <location>
        <begin position="113"/>
        <end position="126"/>
    </location>
</feature>
<gene>
    <name evidence="2" type="ORF">B0H15DRAFT_829973</name>
</gene>
<accession>A0AAD6UEH5</accession>
<reference evidence="2" key="1">
    <citation type="submission" date="2023-03" db="EMBL/GenBank/DDBJ databases">
        <title>Massive genome expansion in bonnet fungi (Mycena s.s.) driven by repeated elements and novel gene families across ecological guilds.</title>
        <authorList>
            <consortium name="Lawrence Berkeley National Laboratory"/>
            <person name="Harder C.B."/>
            <person name="Miyauchi S."/>
            <person name="Viragh M."/>
            <person name="Kuo A."/>
            <person name="Thoen E."/>
            <person name="Andreopoulos B."/>
            <person name="Lu D."/>
            <person name="Skrede I."/>
            <person name="Drula E."/>
            <person name="Henrissat B."/>
            <person name="Morin E."/>
            <person name="Kohler A."/>
            <person name="Barry K."/>
            <person name="LaButti K."/>
            <person name="Morin E."/>
            <person name="Salamov A."/>
            <person name="Lipzen A."/>
            <person name="Mereny Z."/>
            <person name="Hegedus B."/>
            <person name="Baldrian P."/>
            <person name="Stursova M."/>
            <person name="Weitz H."/>
            <person name="Taylor A."/>
            <person name="Grigoriev I.V."/>
            <person name="Nagy L.G."/>
            <person name="Martin F."/>
            <person name="Kauserud H."/>
        </authorList>
    </citation>
    <scope>NUCLEOTIDE SEQUENCE</scope>
    <source>
        <strain evidence="2">CBHHK173m</strain>
    </source>
</reference>
<evidence type="ECO:0000256" key="1">
    <source>
        <dbReference type="SAM" id="MobiDB-lite"/>
    </source>
</evidence>
<protein>
    <submittedName>
        <fullName evidence="2">Uncharacterized protein</fullName>
    </submittedName>
</protein>
<dbReference type="Proteomes" id="UP001222325">
    <property type="component" value="Unassembled WGS sequence"/>
</dbReference>